<dbReference type="EMBL" id="VSSQ01124868">
    <property type="protein sequence ID" value="MPN55509.1"/>
    <property type="molecule type" value="Genomic_DNA"/>
</dbReference>
<dbReference type="AlphaFoldDB" id="A0A645IYI5"/>
<evidence type="ECO:0000313" key="1">
    <source>
        <dbReference type="EMBL" id="MPN55509.1"/>
    </source>
</evidence>
<organism evidence="1">
    <name type="scientific">bioreactor metagenome</name>
    <dbReference type="NCBI Taxonomy" id="1076179"/>
    <lineage>
        <taxon>unclassified sequences</taxon>
        <taxon>metagenomes</taxon>
        <taxon>ecological metagenomes</taxon>
    </lineage>
</organism>
<comment type="caution">
    <text evidence="1">The sequence shown here is derived from an EMBL/GenBank/DDBJ whole genome shotgun (WGS) entry which is preliminary data.</text>
</comment>
<name>A0A645IYI5_9ZZZZ</name>
<sequence>MAVTSPLEMAVPNERLIFSKVMTTSVSFTSTVSTEAVPATIVPPANSWISSAACCPAVRIVATLMPFSKRELDSLRKLNFPAVLRIKTGLNKAASKATVTVSSVISESRPPMTPANAIGTVPFVMTMLSVSSVLSAPSSVVIVSFSLARRTMISLEPI</sequence>
<gene>
    <name evidence="1" type="ORF">SDC9_203193</name>
</gene>
<proteinExistence type="predicted"/>
<reference evidence="1" key="1">
    <citation type="submission" date="2019-08" db="EMBL/GenBank/DDBJ databases">
        <authorList>
            <person name="Kucharzyk K."/>
            <person name="Murdoch R.W."/>
            <person name="Higgins S."/>
            <person name="Loffler F."/>
        </authorList>
    </citation>
    <scope>NUCLEOTIDE SEQUENCE</scope>
</reference>
<protein>
    <submittedName>
        <fullName evidence="1">Uncharacterized protein</fullName>
    </submittedName>
</protein>
<accession>A0A645IYI5</accession>